<reference evidence="2" key="2">
    <citation type="journal article" date="2011" name="BMC Genomics">
        <title>Mycoplasma mycoides, from mycoides Small Colony to capri. A microevolutionary perspective.</title>
        <authorList>
            <person name="Thiaucourt F."/>
            <person name="Manso-Silvan L."/>
            <person name="Salah W."/>
            <person name="Barbe V."/>
            <person name="Berger A."/>
            <person name="Jacob D."/>
            <person name="Breton M."/>
            <person name="Dupuy V."/>
            <person name="Lomenech A.M."/>
            <person name="Blanchard A."/>
            <person name="Sirand-Pugnet P."/>
        </authorList>
    </citation>
    <scope>NUCLEOTIDE SEQUENCE [LARGE SCALE GENOMIC DNA]</scope>
    <source>
        <strain evidence="2">95010</strain>
    </source>
</reference>
<sequence>MDKVLFESLFQINEPKNNYQIKPHLFDQILKTLVLNLRNGNLKYFEVDSFDLVNQKTIWKSEHVALENQKICSDFIIAYNKISEQEKTKLLHKPHIFFEWVKEKCLKII</sequence>
<dbReference type="AlphaFoldDB" id="F4MNX0"/>
<proteinExistence type="predicted"/>
<gene>
    <name evidence="1" type="ORF">MLC_0740</name>
</gene>
<dbReference type="RefSeq" id="WP_013729230.1">
    <property type="nucleotide sequence ID" value="NC_015431.1"/>
</dbReference>
<name>F4MNX0_MYCML</name>
<protein>
    <submittedName>
        <fullName evidence="1">Uncharacterized protein</fullName>
    </submittedName>
</protein>
<evidence type="ECO:0000313" key="2">
    <source>
        <dbReference type="Proteomes" id="UP000010103"/>
    </source>
</evidence>
<dbReference type="Proteomes" id="UP000010103">
    <property type="component" value="Chromosome"/>
</dbReference>
<organism evidence="1 2">
    <name type="scientific">Mycoplasma mycoides subsp. capri LC str. 95010</name>
    <dbReference type="NCBI Taxonomy" id="862259"/>
    <lineage>
        <taxon>Bacteria</taxon>
        <taxon>Bacillati</taxon>
        <taxon>Mycoplasmatota</taxon>
        <taxon>Mollicutes</taxon>
        <taxon>Mycoplasmataceae</taxon>
        <taxon>Mycoplasma</taxon>
    </lineage>
</organism>
<dbReference type="HOGENOM" id="CLU_2180950_0_0_14"/>
<dbReference type="KEGG" id="mml:MLC_0740"/>
<evidence type="ECO:0000313" key="1">
    <source>
        <dbReference type="EMBL" id="CBW53802.1"/>
    </source>
</evidence>
<accession>F4MNX0</accession>
<dbReference type="EMBL" id="FQ377874">
    <property type="protein sequence ID" value="CBW53802.1"/>
    <property type="molecule type" value="Genomic_DNA"/>
</dbReference>
<reference evidence="2" key="1">
    <citation type="journal article" date="2011" name="BMC Genomics">
        <title>Mycoplasma mycoides, from "mycoides Small Colony" to "capri". A microevolutionary perspective.</title>
        <authorList>
            <person name="Thiaucourt F."/>
            <person name="Manso-Silvan L."/>
            <person name="Salah W."/>
            <person name="Barbe V."/>
            <person name="Berger A."/>
            <person name="Jacob D."/>
            <person name="Breton M."/>
            <person name="Dupuy V."/>
            <person name="Lomenech A.M."/>
            <person name="Blanchard A."/>
            <person name="Sirand-Pugnet P."/>
        </authorList>
    </citation>
    <scope>NUCLEOTIDE SEQUENCE [LARGE SCALE GENOMIC DNA]</scope>
    <source>
        <strain evidence="2">95010</strain>
    </source>
</reference>